<accession>A0A1J1J9D0</accession>
<dbReference type="EMBL" id="LO018304">
    <property type="protein sequence ID" value="CUM58067.1"/>
    <property type="molecule type" value="Genomic_DNA"/>
</dbReference>
<proteinExistence type="predicted"/>
<dbReference type="GeneID" id="77289623"/>
<dbReference type="AlphaFoldDB" id="A0A1J1J9D0"/>
<evidence type="ECO:0000313" key="1">
    <source>
        <dbReference type="EMBL" id="CUM58067.1"/>
    </source>
</evidence>
<organism evidence="1">
    <name type="scientific">Planktothrix agardhii</name>
    <name type="common">Oscillatoria agardhii</name>
    <dbReference type="NCBI Taxonomy" id="1160"/>
    <lineage>
        <taxon>Bacteria</taxon>
        <taxon>Bacillati</taxon>
        <taxon>Cyanobacteriota</taxon>
        <taxon>Cyanophyceae</taxon>
        <taxon>Oscillatoriophycideae</taxon>
        <taxon>Oscillatoriales</taxon>
        <taxon>Microcoleaceae</taxon>
        <taxon>Planktothrix</taxon>
    </lineage>
</organism>
<dbReference type="RefSeq" id="WP_235751374.1">
    <property type="nucleotide sequence ID" value="NZ_JBIIEP010000002.1"/>
</dbReference>
<name>A0A1J1J9D0_PLAAG</name>
<reference evidence="1" key="1">
    <citation type="submission" date="2015-09" db="EMBL/GenBank/DDBJ databases">
        <authorList>
            <person name="Jackson K.R."/>
            <person name="Lunt B.L."/>
            <person name="Fisher J.N.B."/>
            <person name="Gardner A.V."/>
            <person name="Bailey M.E."/>
            <person name="Deus L.M."/>
            <person name="Earl A.S."/>
            <person name="Gibby P.D."/>
            <person name="Hartmann K.A."/>
            <person name="Liu J.E."/>
            <person name="Manci A.M."/>
            <person name="Nielsen D.A."/>
            <person name="Solomon M.B."/>
            <person name="Breakwell D.P."/>
            <person name="Burnett S.H."/>
            <person name="Grose J.H."/>
        </authorList>
    </citation>
    <scope>NUCLEOTIDE SEQUENCE</scope>
    <source>
        <strain evidence="1">7805</strain>
    </source>
</reference>
<protein>
    <submittedName>
        <fullName evidence="1">Uncharacterized protein</fullName>
    </submittedName>
</protein>
<sequence>MTDQHILQETFDSLPKLDYIPLLDTILKELKTTTTPIFQLSPDQNRLLIRAYDFAYKIATENKTLNPLTQTTGIRAATVNFEDTAKFCDKIRQIQQLLKEKLNLACQPESPENILVKICSDLGEFNQEKDSLPFNYDFSKQPPFTSKRLTLENSFTPNRSSGSHANIKAHHFNIRFTGLADFQDNLCAYIRHHINTITDENSSERQDLNGLFNELSDRPDSSLNNLRSIIDQEALPRLLRDLKIDYLEYLKKGWKKTHSNANSPDLTLLQTLINRFKIVIEYVNDTNLDNAHYDITYLGETVNLRTVFSQSDAFDSLPIIPDYQGVIGESYNRNSNNFKEFNLGIRLKLNGSVSAYNEKSSLDYHIAEIDPTSPRHREYLQNSNKAKSFKTRVLKNVCLYYLIFAIDETGNTPDEEYNPIVQFEQEVLRVFQSNQTNPEAITQLLSTIKNKIADSAWEVNRKVNRLKSFLQDFLIQKTVLNYEQKTVKLRLHKDILYQKPIDIINSQNFFKINLDDDDTSRSRSSAREALAYLKVGENQLSQDSLASLEVTFTFDDVRYFTVEEEQKFALRYNIDGIKALPVVFYPIKNLNDEEIKKTGKKIKAHPLYEKHFKEKKLIAIYYNITKLRTTIFKDNQSPEARIYRQVFSLLTYLCISVCQNPLKDQNLFIPILRFHVQSTIDDSEDEKYLRTLTRSLAHILRRDCLANDQGLNTKNREDKGFNYRVRNALSSLYSLLPKRFKFNSDFKPQLDKLAIVVVSSWVSDAVWNEPDKNQRISNIYGEIVLIERDPDKSDIIQINNFKTFSSNEKHEQLYQQPTIIRDEITKLYEEKGYRHFLYVAKAPYSRRLGLIRSESDPDSLFFMSETVIKYLKDGKPDLKLYPIFMDTYPALNLKTKNQESFYIPDVEELKKLSNDPSQRTKVFLNLFTGVTVDQNRTFFNSVVCYSTLLNMYDDEHTRDVISGLLDDSSPLQKTISNYILLFHFSRYEKSYNKNTNIVLKLNPYSKLIGDQGLGTLSNFTYSPKNINFNTLAFLTVVRSAIYDS</sequence>
<gene>
    <name evidence="1" type="ORF">PLAM_0100</name>
</gene>